<feature type="compositionally biased region" description="Polar residues" evidence="1">
    <location>
        <begin position="33"/>
        <end position="43"/>
    </location>
</feature>
<feature type="chain" id="PRO_5047390577" description="Lipoprotein" evidence="2">
    <location>
        <begin position="26"/>
        <end position="179"/>
    </location>
</feature>
<feature type="signal peptide" evidence="2">
    <location>
        <begin position="1"/>
        <end position="25"/>
    </location>
</feature>
<evidence type="ECO:0008006" key="5">
    <source>
        <dbReference type="Google" id="ProtNLM"/>
    </source>
</evidence>
<feature type="region of interest" description="Disordered" evidence="1">
    <location>
        <begin position="28"/>
        <end position="113"/>
    </location>
</feature>
<reference evidence="3" key="1">
    <citation type="submission" date="2022-01" db="EMBL/GenBank/DDBJ databases">
        <title>Paenibacillus spongiae sp. nov., isolated from marine sponge.</title>
        <authorList>
            <person name="Li Z."/>
            <person name="Zhang M."/>
        </authorList>
    </citation>
    <scope>NUCLEOTIDE SEQUENCE</scope>
    <source>
        <strain evidence="3">PHS-Z3</strain>
    </source>
</reference>
<protein>
    <recommendedName>
        <fullName evidence="5">Lipoprotein</fullName>
    </recommendedName>
</protein>
<keyword evidence="4" id="KW-1185">Reference proteome</keyword>
<keyword evidence="2" id="KW-0732">Signal</keyword>
<proteinExistence type="predicted"/>
<gene>
    <name evidence="3" type="ORF">L1F29_29845</name>
</gene>
<evidence type="ECO:0000313" key="3">
    <source>
        <dbReference type="EMBL" id="UVI29571.1"/>
    </source>
</evidence>
<dbReference type="EMBL" id="CP091430">
    <property type="protein sequence ID" value="UVI29571.1"/>
    <property type="molecule type" value="Genomic_DNA"/>
</dbReference>
<dbReference type="Proteomes" id="UP001057877">
    <property type="component" value="Chromosome"/>
</dbReference>
<evidence type="ECO:0000256" key="2">
    <source>
        <dbReference type="SAM" id="SignalP"/>
    </source>
</evidence>
<evidence type="ECO:0000256" key="1">
    <source>
        <dbReference type="SAM" id="MobiDB-lite"/>
    </source>
</evidence>
<name>A0ABY5S6N4_9BACL</name>
<organism evidence="3 4">
    <name type="scientific">Paenibacillus spongiae</name>
    <dbReference type="NCBI Taxonomy" id="2909671"/>
    <lineage>
        <taxon>Bacteria</taxon>
        <taxon>Bacillati</taxon>
        <taxon>Bacillota</taxon>
        <taxon>Bacilli</taxon>
        <taxon>Bacillales</taxon>
        <taxon>Paenibacillaceae</taxon>
        <taxon>Paenibacillus</taxon>
    </lineage>
</organism>
<dbReference type="PROSITE" id="PS51257">
    <property type="entry name" value="PROKAR_LIPOPROTEIN"/>
    <property type="match status" value="1"/>
</dbReference>
<evidence type="ECO:0000313" key="4">
    <source>
        <dbReference type="Proteomes" id="UP001057877"/>
    </source>
</evidence>
<dbReference type="RefSeq" id="WP_258385660.1">
    <property type="nucleotide sequence ID" value="NZ_CP091430.1"/>
</dbReference>
<accession>A0ABY5S6N4</accession>
<sequence>MKNKRFGVMSLMMMLVLTLALTACTKDEAPKNNAGNDKTNGASNGVEEPGVPNDEKPDGDTGNDGKEEPTENPKENSNENSKENPKEDPDNNAKDDPKDAAKTAKQGTGIYKGQMDSHSIEIETADGPTPFQLADGMEAVLEKLTEEDPVTFEYVEKAIEGDDTVKQLVLTKLEKAASK</sequence>
<feature type="compositionally biased region" description="Basic and acidic residues" evidence="1">
    <location>
        <begin position="53"/>
        <end position="102"/>
    </location>
</feature>